<evidence type="ECO:0000313" key="3">
    <source>
        <dbReference type="Proteomes" id="UP000030408"/>
    </source>
</evidence>
<protein>
    <submittedName>
        <fullName evidence="2">Uncharacterized protein</fullName>
    </submittedName>
</protein>
<dbReference type="EMBL" id="JPVO01000046">
    <property type="protein sequence ID" value="KGR76251.1"/>
    <property type="molecule type" value="Genomic_DNA"/>
</dbReference>
<organism evidence="2 3">
    <name type="scientific">Ureibacillus sinduriensis BLB-1 = JCM 15800</name>
    <dbReference type="NCBI Taxonomy" id="1384057"/>
    <lineage>
        <taxon>Bacteria</taxon>
        <taxon>Bacillati</taxon>
        <taxon>Bacillota</taxon>
        <taxon>Bacilli</taxon>
        <taxon>Bacillales</taxon>
        <taxon>Caryophanaceae</taxon>
        <taxon>Ureibacillus</taxon>
    </lineage>
</organism>
<comment type="caution">
    <text evidence="2">The sequence shown here is derived from an EMBL/GenBank/DDBJ whole genome shotgun (WGS) entry which is preliminary data.</text>
</comment>
<evidence type="ECO:0000256" key="1">
    <source>
        <dbReference type="SAM" id="SignalP"/>
    </source>
</evidence>
<name>A0A0A3HUJ1_9BACL</name>
<sequence length="367" mass="41288">MKKTRFASILLALLLIVALPFSQANAASSKDVADSSQSLIDLLKEVYANEQNLDSYKFDGNINLGLILPETEEFEPEVAVVFEMLKDIQIDISGAYKKDPMQLEATIDLTLKGDVETKLSIPMVMTQEKMWIKLPQSPLLPMPEELNGKFIEFDLSELAELSGEPATALDYDLQMKMNSDIMNLFVELLGKDFYKEVDPSTVEIPEGIEADKVIKFELTNETIKPFIDTLLNDMLPKFVELLEKPEYVEALGLTAEDVKLLKESLSSEEINVDEVVAEFNKFLKINKLEEIIVITEDNYISYDEGTIDFTILVEEEEAFTLKLSSVQTKSNVNEKFDFKIGIPSGENVLPFEKLLELEEAALTNSGI</sequence>
<dbReference type="eggNOG" id="ENOG5032SP4">
    <property type="taxonomic scope" value="Bacteria"/>
</dbReference>
<gene>
    <name evidence="2" type="ORF">CD33_06805</name>
</gene>
<dbReference type="OrthoDB" id="2657915at2"/>
<dbReference type="Proteomes" id="UP000030408">
    <property type="component" value="Unassembled WGS sequence"/>
</dbReference>
<feature type="signal peptide" evidence="1">
    <location>
        <begin position="1"/>
        <end position="26"/>
    </location>
</feature>
<feature type="chain" id="PRO_5002014056" evidence="1">
    <location>
        <begin position="27"/>
        <end position="367"/>
    </location>
</feature>
<dbReference type="AlphaFoldDB" id="A0A0A3HUJ1"/>
<reference evidence="2 3" key="1">
    <citation type="submission" date="2014-02" db="EMBL/GenBank/DDBJ databases">
        <title>Draft genome sequence of Lysinibacillus sinduriensis JCM 15800.</title>
        <authorList>
            <person name="Zhang F."/>
            <person name="Wang G."/>
            <person name="Zhang L."/>
        </authorList>
    </citation>
    <scope>NUCLEOTIDE SEQUENCE [LARGE SCALE GENOMIC DNA]</scope>
    <source>
        <strain evidence="2 3">JCM 15800</strain>
    </source>
</reference>
<dbReference type="RefSeq" id="WP_036199277.1">
    <property type="nucleotide sequence ID" value="NZ_AVCY01000010.1"/>
</dbReference>
<proteinExistence type="predicted"/>
<keyword evidence="3" id="KW-1185">Reference proteome</keyword>
<evidence type="ECO:0000313" key="2">
    <source>
        <dbReference type="EMBL" id="KGR76251.1"/>
    </source>
</evidence>
<keyword evidence="1" id="KW-0732">Signal</keyword>
<accession>A0A0A3HUJ1</accession>